<evidence type="ECO:0000256" key="3">
    <source>
        <dbReference type="ARBA" id="ARBA00012929"/>
    </source>
</evidence>
<dbReference type="CDD" id="cd05254">
    <property type="entry name" value="dTDP_HR_like_SDR_e"/>
    <property type="match status" value="1"/>
</dbReference>
<comment type="cofactor">
    <cofactor evidence="6">
        <name>Mg(2+)</name>
        <dbReference type="ChEBI" id="CHEBI:18420"/>
    </cofactor>
    <text evidence="6">Binds 1 Mg(2+) ion per monomer.</text>
</comment>
<reference evidence="8 9" key="1">
    <citation type="submission" date="2018-02" db="EMBL/GenBank/DDBJ databases">
        <title>Subsurface microbial communities from deep shales in Ohio and West Virginia, USA.</title>
        <authorList>
            <person name="Wrighton K."/>
        </authorList>
    </citation>
    <scope>NUCLEOTIDE SEQUENCE [LARGE SCALE GENOMIC DNA]</scope>
    <source>
        <strain evidence="8 9">OWC-DMM</strain>
    </source>
</reference>
<dbReference type="InterPro" id="IPR036291">
    <property type="entry name" value="NAD(P)-bd_dom_sf"/>
</dbReference>
<dbReference type="Proteomes" id="UP000240010">
    <property type="component" value="Unassembled WGS sequence"/>
</dbReference>
<evidence type="ECO:0000256" key="4">
    <source>
        <dbReference type="ARBA" id="ARBA00017099"/>
    </source>
</evidence>
<dbReference type="InterPro" id="IPR029903">
    <property type="entry name" value="RmlD-like-bd"/>
</dbReference>
<comment type="pathway">
    <text evidence="1 6">Carbohydrate biosynthesis; dTDP-L-rhamnose biosynthesis.</text>
</comment>
<accession>A0A2S6H9M1</accession>
<dbReference type="RefSeq" id="WP_104430057.1">
    <property type="nucleotide sequence ID" value="NZ_PTIZ01000011.1"/>
</dbReference>
<comment type="similarity">
    <text evidence="2 6">Belongs to the dTDP-4-dehydrorhamnose reductase family.</text>
</comment>
<proteinExistence type="inferred from homology"/>
<dbReference type="GO" id="GO:0009243">
    <property type="term" value="P:O antigen biosynthetic process"/>
    <property type="evidence" value="ECO:0007669"/>
    <property type="project" value="UniProtKB-UniPathway"/>
</dbReference>
<dbReference type="EC" id="1.1.1.133" evidence="3 6"/>
<comment type="function">
    <text evidence="6">Catalyzes the reduction of dTDP-6-deoxy-L-lyxo-4-hexulose to yield dTDP-L-rhamnose.</text>
</comment>
<dbReference type="PANTHER" id="PTHR10491">
    <property type="entry name" value="DTDP-4-DEHYDRORHAMNOSE REDUCTASE"/>
    <property type="match status" value="1"/>
</dbReference>
<dbReference type="InterPro" id="IPR005913">
    <property type="entry name" value="dTDP_dehydrorham_reduct"/>
</dbReference>
<dbReference type="Gene3D" id="3.40.50.720">
    <property type="entry name" value="NAD(P)-binding Rossmann-like Domain"/>
    <property type="match status" value="1"/>
</dbReference>
<feature type="domain" description="RmlD-like substrate binding" evidence="7">
    <location>
        <begin position="1"/>
        <end position="241"/>
    </location>
</feature>
<dbReference type="EMBL" id="PTIZ01000011">
    <property type="protein sequence ID" value="PPK74184.1"/>
    <property type="molecule type" value="Genomic_DNA"/>
</dbReference>
<dbReference type="PANTHER" id="PTHR10491:SF4">
    <property type="entry name" value="METHIONINE ADENOSYLTRANSFERASE 2 SUBUNIT BETA"/>
    <property type="match status" value="1"/>
</dbReference>
<dbReference type="Pfam" id="PF04321">
    <property type="entry name" value="RmlD_sub_bind"/>
    <property type="match status" value="1"/>
</dbReference>
<comment type="caution">
    <text evidence="8">The sequence shown here is derived from an EMBL/GenBank/DDBJ whole genome shotgun (WGS) entry which is preliminary data.</text>
</comment>
<keyword evidence="6" id="KW-0560">Oxidoreductase</keyword>
<dbReference type="AlphaFoldDB" id="A0A2S6H9M1"/>
<evidence type="ECO:0000256" key="5">
    <source>
        <dbReference type="ARBA" id="ARBA00048200"/>
    </source>
</evidence>
<protein>
    <recommendedName>
        <fullName evidence="4 6">dTDP-4-dehydrorhamnose reductase</fullName>
        <ecNumber evidence="3 6">1.1.1.133</ecNumber>
    </recommendedName>
</protein>
<evidence type="ECO:0000256" key="1">
    <source>
        <dbReference type="ARBA" id="ARBA00004781"/>
    </source>
</evidence>
<dbReference type="GO" id="GO:0008831">
    <property type="term" value="F:dTDP-4-dehydrorhamnose reductase activity"/>
    <property type="evidence" value="ECO:0007669"/>
    <property type="project" value="UniProtKB-EC"/>
</dbReference>
<dbReference type="UniPathway" id="UPA00281"/>
<evidence type="ECO:0000259" key="7">
    <source>
        <dbReference type="Pfam" id="PF04321"/>
    </source>
</evidence>
<evidence type="ECO:0000313" key="8">
    <source>
        <dbReference type="EMBL" id="PPK74184.1"/>
    </source>
</evidence>
<gene>
    <name evidence="8" type="ORF">B0F87_111115</name>
</gene>
<dbReference type="GO" id="GO:0005829">
    <property type="term" value="C:cytosol"/>
    <property type="evidence" value="ECO:0007669"/>
    <property type="project" value="TreeGrafter"/>
</dbReference>
<keyword evidence="6" id="KW-0521">NADP</keyword>
<evidence type="ECO:0000313" key="9">
    <source>
        <dbReference type="Proteomes" id="UP000240010"/>
    </source>
</evidence>
<sequence length="284" mass="31532">MRVLVLGASGMIGSTTFRVLSERHDWVVYGSVRSETAKQFFPAQLAERLLANVDVANYDALVDVFARIRPEVVINCVGATKHKTDGNDPLMAIPLNALLPHRLARLCEAVNARLVHVSTDCVFSGKQGHYTEEDLPDTDDVYGRSKALGEVDYPNAITLRTSTIGHELQSSYGLLDWFLTQQGSCKGFKRAIFSGLSSMEFARVIRDIVIPQPSLHGLYHVAGPAIAKYDLLKLVAKVYGKAIKIIPENEFVIDRSLNADRFHAATGYQSPEWPELIESMHTYQ</sequence>
<comment type="catalytic activity">
    <reaction evidence="5 6">
        <text>dTDP-beta-L-rhamnose + NADP(+) = dTDP-4-dehydro-beta-L-rhamnose + NADPH + H(+)</text>
        <dbReference type="Rhea" id="RHEA:21796"/>
        <dbReference type="ChEBI" id="CHEBI:15378"/>
        <dbReference type="ChEBI" id="CHEBI:57510"/>
        <dbReference type="ChEBI" id="CHEBI:57783"/>
        <dbReference type="ChEBI" id="CHEBI:58349"/>
        <dbReference type="ChEBI" id="CHEBI:62830"/>
        <dbReference type="EC" id="1.1.1.133"/>
    </reaction>
</comment>
<dbReference type="GO" id="GO:0019305">
    <property type="term" value="P:dTDP-rhamnose biosynthetic process"/>
    <property type="evidence" value="ECO:0007669"/>
    <property type="project" value="UniProtKB-UniPathway"/>
</dbReference>
<organism evidence="8 9">
    <name type="scientific">Methylobacter tundripaludum</name>
    <dbReference type="NCBI Taxonomy" id="173365"/>
    <lineage>
        <taxon>Bacteria</taxon>
        <taxon>Pseudomonadati</taxon>
        <taxon>Pseudomonadota</taxon>
        <taxon>Gammaproteobacteria</taxon>
        <taxon>Methylococcales</taxon>
        <taxon>Methylococcaceae</taxon>
        <taxon>Methylobacter</taxon>
    </lineage>
</organism>
<dbReference type="SUPFAM" id="SSF51735">
    <property type="entry name" value="NAD(P)-binding Rossmann-fold domains"/>
    <property type="match status" value="1"/>
</dbReference>
<evidence type="ECO:0000256" key="6">
    <source>
        <dbReference type="RuleBase" id="RU364082"/>
    </source>
</evidence>
<evidence type="ECO:0000256" key="2">
    <source>
        <dbReference type="ARBA" id="ARBA00010944"/>
    </source>
</evidence>
<name>A0A2S6H9M1_9GAMM</name>
<dbReference type="UniPathway" id="UPA00124"/>